<dbReference type="GO" id="GO:0005524">
    <property type="term" value="F:ATP binding"/>
    <property type="evidence" value="ECO:0007669"/>
    <property type="project" value="UniProtKB-KW"/>
</dbReference>
<dbReference type="InterPro" id="IPR032675">
    <property type="entry name" value="LRR_dom_sf"/>
</dbReference>
<evidence type="ECO:0000256" key="3">
    <source>
        <dbReference type="ARBA" id="ARBA00022614"/>
    </source>
</evidence>
<dbReference type="AlphaFoldDB" id="A0A0K1S8F2"/>
<feature type="compositionally biased region" description="Basic and acidic residues" evidence="12">
    <location>
        <begin position="794"/>
        <end position="814"/>
    </location>
</feature>
<dbReference type="Gene3D" id="1.10.10.2200">
    <property type="match status" value="1"/>
</dbReference>
<evidence type="ECO:0000256" key="10">
    <source>
        <dbReference type="ARBA" id="ARBA00047899"/>
    </source>
</evidence>
<keyword evidence="9" id="KW-0342">GTP-binding</keyword>
<dbReference type="SMART" id="SM00368">
    <property type="entry name" value="LRR_RI"/>
    <property type="match status" value="9"/>
</dbReference>
<dbReference type="Pfam" id="PF23598">
    <property type="entry name" value="LRR_14"/>
    <property type="match status" value="1"/>
</dbReference>
<evidence type="ECO:0000256" key="8">
    <source>
        <dbReference type="ARBA" id="ARBA00022840"/>
    </source>
</evidence>
<reference evidence="15 16" key="1">
    <citation type="journal article" date="2016" name="Stand. Genomic Sci.">
        <title>Complete genome sequence and genomic characterization of Microcystis panniformis FACHB 1757 by third-generation sequencing.</title>
        <authorList>
            <person name="Zhang J.Y."/>
            <person name="Guan R."/>
            <person name="Zhang H.J."/>
            <person name="Li H."/>
            <person name="Xiao P."/>
            <person name="Yu G.L."/>
            <person name="Du L."/>
            <person name="Cao D.M."/>
            <person name="Zhu B.C."/>
            <person name="Li R.H."/>
            <person name="Lu Z.H."/>
        </authorList>
    </citation>
    <scope>NUCLEOTIDE SEQUENCE [LARGE SCALE GENOMIC DNA]</scope>
    <source>
        <strain evidence="15 16">FACHB-1757</strain>
    </source>
</reference>
<dbReference type="KEGG" id="mpk:VL20_5480"/>
<dbReference type="SMART" id="SM00364">
    <property type="entry name" value="LRR_BAC"/>
    <property type="match status" value="10"/>
</dbReference>
<dbReference type="SMART" id="SM00365">
    <property type="entry name" value="LRR_SD22"/>
    <property type="match status" value="10"/>
</dbReference>
<sequence>MTAREVLELIQQAKDERAGELALSGRNLTEIPPEIPQLTSLQYLNLRNNQISEIPEALAQLTSLQHLRLSNNQISEIPEALAYLTSLRFLLLSDNQIREIPEALAQLTSLQVLNLSDNQIREIPEALAQLTSLQVLNLSNNQIREIPEALAQLTSLQSLHLSNNQIREIPKALAQLTSLQDLDLRNNQIREIPKALAQLTSLQHLFLYNNQIREIPEALAQLTSLQDLDLRNNQIREIPEALAQLTSLQDLDLRNNQIREIPEALAHLVNLKRLVLENNPITNVPPEIIRQGWGETILDDGNPQAIFNYLKDKGKKRPLNELKVLLVGEGDVGKTSLLKRLLHNTFNSGEPKTPGINIERWPLPQKPDIRLNIWDFGGQKVMQTTHQFFLTKRSLYLLVLDNRKNEQQNRLEYWLKLIETYGGNSPVIIVGNCADENPPQVKIRTLRKKYPQITKLIATSCKTGVGIEQLVQEIASQIDAIPHIKDLLPNSWFQIKTQLETMQESYDFISYEKYQEMCQTAEIKEASDQKSLVQFLHDLGIVLNYQDDPRLNETNVLNPEWVTDGVYDILNNHDLMVQKKGILSLPDLQDILKQPQRYPENKRGFLMDLMGKFELCFPLDGYSPARYLITDLLPIDEPDVDSYENAPLHFQYRYDILPGSIISRFIVRNHQMIYKTMRWRSGVVLTMDLNKALVRADEEDNYISIKAQGSRANALLAIIKTDFQKIHATIPNLAVQEKLVIRELQGEKPTGVEVPVDYLHLIELDRQGSVEATLPGLRGKYNIRDILEGVESKRERERHLDEREERSRKSRENRPMSPKTPETPNLLKPSLALLLVLAVVTFIFAVLANTVPVVQFITSVLTIIFIFALIVIVLLFWTGKINETTFNQFLEGFWRSITIFKGQEPKTNNDDTPQETPESEQ</sequence>
<dbReference type="PANTHER" id="PTHR48051:SF1">
    <property type="entry name" value="RAS SUPPRESSOR PROTEIN 1"/>
    <property type="match status" value="1"/>
</dbReference>
<evidence type="ECO:0000256" key="1">
    <source>
        <dbReference type="ARBA" id="ARBA00012513"/>
    </source>
</evidence>
<dbReference type="Pfam" id="PF16095">
    <property type="entry name" value="COR-A"/>
    <property type="match status" value="1"/>
</dbReference>
<dbReference type="PROSITE" id="PS51450">
    <property type="entry name" value="LRR"/>
    <property type="match status" value="10"/>
</dbReference>
<evidence type="ECO:0000256" key="5">
    <source>
        <dbReference type="ARBA" id="ARBA00022737"/>
    </source>
</evidence>
<keyword evidence="13" id="KW-0472">Membrane</keyword>
<dbReference type="InterPro" id="IPR025875">
    <property type="entry name" value="Leu-rich_rpt_4"/>
</dbReference>
<keyword evidence="6" id="KW-0547">Nucleotide-binding</keyword>
<evidence type="ECO:0000256" key="6">
    <source>
        <dbReference type="ARBA" id="ARBA00022741"/>
    </source>
</evidence>
<keyword evidence="16" id="KW-1185">Reference proteome</keyword>
<dbReference type="Pfam" id="PF08477">
    <property type="entry name" value="Roc"/>
    <property type="match status" value="1"/>
</dbReference>
<proteinExistence type="predicted"/>
<dbReference type="Gene3D" id="3.40.50.300">
    <property type="entry name" value="P-loop containing nucleotide triphosphate hydrolases"/>
    <property type="match status" value="1"/>
</dbReference>
<evidence type="ECO:0000259" key="14">
    <source>
        <dbReference type="PROSITE" id="PS51424"/>
    </source>
</evidence>
<dbReference type="InterPro" id="IPR005225">
    <property type="entry name" value="Small_GTP-bd"/>
</dbReference>
<dbReference type="FunFam" id="3.80.10.10:FF:001164">
    <property type="entry name" value="GH01279p"/>
    <property type="match status" value="1"/>
</dbReference>
<evidence type="ECO:0000256" key="2">
    <source>
        <dbReference type="ARBA" id="ARBA00022527"/>
    </source>
</evidence>
<feature type="transmembrane region" description="Helical" evidence="13">
    <location>
        <begin position="853"/>
        <end position="877"/>
    </location>
</feature>
<dbReference type="InterPro" id="IPR050216">
    <property type="entry name" value="LRR_domain-containing"/>
</dbReference>
<dbReference type="SUPFAM" id="SSF52540">
    <property type="entry name" value="P-loop containing nucleoside triphosphate hydrolases"/>
    <property type="match status" value="1"/>
</dbReference>
<dbReference type="InterPro" id="IPR036388">
    <property type="entry name" value="WH-like_DNA-bd_sf"/>
</dbReference>
<dbReference type="SUPFAM" id="SSF52058">
    <property type="entry name" value="L domain-like"/>
    <property type="match status" value="1"/>
</dbReference>
<keyword evidence="2" id="KW-0723">Serine/threonine-protein kinase</keyword>
<protein>
    <recommendedName>
        <fullName evidence="1">non-specific serine/threonine protein kinase</fullName>
        <ecNumber evidence="1">2.7.11.1</ecNumber>
    </recommendedName>
</protein>
<evidence type="ECO:0000256" key="13">
    <source>
        <dbReference type="SAM" id="Phobius"/>
    </source>
</evidence>
<dbReference type="EMBL" id="CP011339">
    <property type="protein sequence ID" value="AKV70308.1"/>
    <property type="molecule type" value="Genomic_DNA"/>
</dbReference>
<dbReference type="SMART" id="SM00175">
    <property type="entry name" value="RAB"/>
    <property type="match status" value="1"/>
</dbReference>
<dbReference type="InterPro" id="IPR020859">
    <property type="entry name" value="ROC"/>
</dbReference>
<gene>
    <name evidence="15" type="ORF">VL20_5480</name>
</gene>
<evidence type="ECO:0000313" key="15">
    <source>
        <dbReference type="EMBL" id="AKV70308.1"/>
    </source>
</evidence>
<dbReference type="InterPro" id="IPR057263">
    <property type="entry name" value="COR-B"/>
</dbReference>
<dbReference type="GO" id="GO:0004674">
    <property type="term" value="F:protein serine/threonine kinase activity"/>
    <property type="evidence" value="ECO:0007669"/>
    <property type="project" value="UniProtKB-KW"/>
</dbReference>
<dbReference type="GO" id="GO:0009274">
    <property type="term" value="C:peptidoglycan-based cell wall"/>
    <property type="evidence" value="ECO:0007669"/>
    <property type="project" value="UniProtKB-ARBA"/>
</dbReference>
<dbReference type="EC" id="2.7.11.1" evidence="1"/>
<dbReference type="Gene3D" id="3.30.310.200">
    <property type="match status" value="1"/>
</dbReference>
<dbReference type="PANTHER" id="PTHR48051">
    <property type="match status" value="1"/>
</dbReference>
<dbReference type="InterPro" id="IPR032171">
    <property type="entry name" value="COR-A"/>
</dbReference>
<dbReference type="PROSITE" id="PS51419">
    <property type="entry name" value="RAB"/>
    <property type="match status" value="1"/>
</dbReference>
<evidence type="ECO:0000256" key="11">
    <source>
        <dbReference type="ARBA" id="ARBA00048679"/>
    </source>
</evidence>
<feature type="transmembrane region" description="Helical" evidence="13">
    <location>
        <begin position="826"/>
        <end position="847"/>
    </location>
</feature>
<keyword evidence="13" id="KW-0812">Transmembrane</keyword>
<dbReference type="Pfam" id="PF25497">
    <property type="entry name" value="COR-B"/>
    <property type="match status" value="1"/>
</dbReference>
<dbReference type="Proteomes" id="UP000068167">
    <property type="component" value="Chromosome"/>
</dbReference>
<comment type="catalytic activity">
    <reaction evidence="11">
        <text>L-seryl-[protein] + ATP = O-phospho-L-seryl-[protein] + ADP + H(+)</text>
        <dbReference type="Rhea" id="RHEA:17989"/>
        <dbReference type="Rhea" id="RHEA-COMP:9863"/>
        <dbReference type="Rhea" id="RHEA-COMP:11604"/>
        <dbReference type="ChEBI" id="CHEBI:15378"/>
        <dbReference type="ChEBI" id="CHEBI:29999"/>
        <dbReference type="ChEBI" id="CHEBI:30616"/>
        <dbReference type="ChEBI" id="CHEBI:83421"/>
        <dbReference type="ChEBI" id="CHEBI:456216"/>
        <dbReference type="EC" id="2.7.11.1"/>
    </reaction>
</comment>
<keyword evidence="5" id="KW-0677">Repeat</keyword>
<dbReference type="InterPro" id="IPR055414">
    <property type="entry name" value="LRR_R13L4/SHOC2-like"/>
</dbReference>
<dbReference type="GO" id="GO:0005525">
    <property type="term" value="F:GTP binding"/>
    <property type="evidence" value="ECO:0007669"/>
    <property type="project" value="UniProtKB-KW"/>
</dbReference>
<organism evidence="15 16">
    <name type="scientific">Microcystis panniformis FACHB-1757</name>
    <dbReference type="NCBI Taxonomy" id="1638788"/>
    <lineage>
        <taxon>Bacteria</taxon>
        <taxon>Bacillati</taxon>
        <taxon>Cyanobacteriota</taxon>
        <taxon>Cyanophyceae</taxon>
        <taxon>Oscillatoriophycideae</taxon>
        <taxon>Chroococcales</taxon>
        <taxon>Microcystaceae</taxon>
        <taxon>Microcystis</taxon>
    </lineage>
</organism>
<keyword evidence="3" id="KW-0433">Leucine-rich repeat</keyword>
<evidence type="ECO:0000256" key="7">
    <source>
        <dbReference type="ARBA" id="ARBA00022777"/>
    </source>
</evidence>
<dbReference type="Gene3D" id="3.80.10.10">
    <property type="entry name" value="Ribonuclease Inhibitor"/>
    <property type="match status" value="3"/>
</dbReference>
<dbReference type="Gene3D" id="1.10.10.10">
    <property type="entry name" value="Winged helix-like DNA-binding domain superfamily/Winged helix DNA-binding domain"/>
    <property type="match status" value="1"/>
</dbReference>
<feature type="domain" description="Roc" evidence="14">
    <location>
        <begin position="315"/>
        <end position="481"/>
    </location>
</feature>
<dbReference type="PATRIC" id="fig|1638788.3.peg.5526"/>
<dbReference type="PROSITE" id="PS51424">
    <property type="entry name" value="ROC"/>
    <property type="match status" value="1"/>
</dbReference>
<accession>A0A0K1S8F2</accession>
<dbReference type="Pfam" id="PF12799">
    <property type="entry name" value="LRR_4"/>
    <property type="match status" value="1"/>
</dbReference>
<evidence type="ECO:0000256" key="12">
    <source>
        <dbReference type="SAM" id="MobiDB-lite"/>
    </source>
</evidence>
<evidence type="ECO:0000313" key="16">
    <source>
        <dbReference type="Proteomes" id="UP000068167"/>
    </source>
</evidence>
<keyword evidence="8" id="KW-0067">ATP-binding</keyword>
<comment type="catalytic activity">
    <reaction evidence="10">
        <text>L-threonyl-[protein] + ATP = O-phospho-L-threonyl-[protein] + ADP + H(+)</text>
        <dbReference type="Rhea" id="RHEA:46608"/>
        <dbReference type="Rhea" id="RHEA-COMP:11060"/>
        <dbReference type="Rhea" id="RHEA-COMP:11605"/>
        <dbReference type="ChEBI" id="CHEBI:15378"/>
        <dbReference type="ChEBI" id="CHEBI:30013"/>
        <dbReference type="ChEBI" id="CHEBI:30616"/>
        <dbReference type="ChEBI" id="CHEBI:61977"/>
        <dbReference type="ChEBI" id="CHEBI:456216"/>
        <dbReference type="EC" id="2.7.11.1"/>
    </reaction>
</comment>
<feature type="region of interest" description="Disordered" evidence="12">
    <location>
        <begin position="794"/>
        <end position="823"/>
    </location>
</feature>
<dbReference type="InterPro" id="IPR027417">
    <property type="entry name" value="P-loop_NTPase"/>
</dbReference>
<dbReference type="Pfam" id="PF13855">
    <property type="entry name" value="LRR_8"/>
    <property type="match status" value="2"/>
</dbReference>
<dbReference type="InterPro" id="IPR003591">
    <property type="entry name" value="Leu-rich_rpt_typical-subtyp"/>
</dbReference>
<dbReference type="NCBIfam" id="TIGR00231">
    <property type="entry name" value="small_GTP"/>
    <property type="match status" value="1"/>
</dbReference>
<keyword evidence="7" id="KW-0418">Kinase</keyword>
<evidence type="ECO:0000256" key="9">
    <source>
        <dbReference type="ARBA" id="ARBA00023134"/>
    </source>
</evidence>
<keyword evidence="13" id="KW-1133">Transmembrane helix</keyword>
<dbReference type="InterPro" id="IPR001611">
    <property type="entry name" value="Leu-rich_rpt"/>
</dbReference>
<dbReference type="SMART" id="SM00369">
    <property type="entry name" value="LRR_TYP"/>
    <property type="match status" value="11"/>
</dbReference>
<keyword evidence="4" id="KW-0808">Transferase</keyword>
<dbReference type="RefSeq" id="WP_052277881.1">
    <property type="nucleotide sequence ID" value="NZ_CP011339.1"/>
</dbReference>
<dbReference type="PRINTS" id="PR00449">
    <property type="entry name" value="RASTRNSFRMNG"/>
</dbReference>
<dbReference type="GO" id="GO:0005737">
    <property type="term" value="C:cytoplasm"/>
    <property type="evidence" value="ECO:0007669"/>
    <property type="project" value="TreeGrafter"/>
</dbReference>
<evidence type="ECO:0000256" key="4">
    <source>
        <dbReference type="ARBA" id="ARBA00022679"/>
    </source>
</evidence>
<name>A0A0K1S8F2_9CHRO</name>